<sequence length="187" mass="21207">MVNAFDWIVLKSRHLVKDKWISVRSDTCQMPNGTIVDPYYVLEYPTWVNVVALTKNQEVILVKQYRHGLKKTILELPSGAVEAEDVLPVEAAKRELLEETGYTSNNFIETGILSPNPATHTNLTYCFLATDVERVADLKLDDTEQIDVVLLPLKKVVEGIDKGMLLQALHISSLFFALKKLDKVQFY</sequence>
<name>A0A2K8SKH2_9NOSO</name>
<dbReference type="RefSeq" id="WP_100897990.1">
    <property type="nucleotide sequence ID" value="NZ_CAWNNC010000001.1"/>
</dbReference>
<dbReference type="GO" id="GO:0006753">
    <property type="term" value="P:nucleoside phosphate metabolic process"/>
    <property type="evidence" value="ECO:0007669"/>
    <property type="project" value="TreeGrafter"/>
</dbReference>
<dbReference type="CDD" id="cd03424">
    <property type="entry name" value="NUDIX_ADPRase_Nudt5_UGPPase_Nudt14"/>
    <property type="match status" value="1"/>
</dbReference>
<reference evidence="3 4" key="1">
    <citation type="submission" date="2017-11" db="EMBL/GenBank/DDBJ databases">
        <title>Complete genome of a free-living desiccation-tolerant cyanobacterium and its photosynthetic adaptation to extreme terrestrial habitat.</title>
        <authorList>
            <person name="Shang J."/>
        </authorList>
    </citation>
    <scope>NUCLEOTIDE SEQUENCE [LARGE SCALE GENOMIC DNA]</scope>
    <source>
        <strain evidence="3 4">CCNUN1</strain>
    </source>
</reference>
<evidence type="ECO:0000259" key="2">
    <source>
        <dbReference type="PROSITE" id="PS51462"/>
    </source>
</evidence>
<dbReference type="EMBL" id="CP024785">
    <property type="protein sequence ID" value="AUB35939.1"/>
    <property type="molecule type" value="Genomic_DNA"/>
</dbReference>
<dbReference type="SUPFAM" id="SSF55811">
    <property type="entry name" value="Nudix"/>
    <property type="match status" value="1"/>
</dbReference>
<dbReference type="PROSITE" id="PS51462">
    <property type="entry name" value="NUDIX"/>
    <property type="match status" value="1"/>
</dbReference>
<dbReference type="PANTHER" id="PTHR11839">
    <property type="entry name" value="UDP/ADP-SUGAR PYROPHOSPHATASE"/>
    <property type="match status" value="1"/>
</dbReference>
<gene>
    <name evidence="3" type="ORF">COO91_01832</name>
</gene>
<keyword evidence="4" id="KW-1185">Reference proteome</keyword>
<evidence type="ECO:0000313" key="3">
    <source>
        <dbReference type="EMBL" id="AUB35939.1"/>
    </source>
</evidence>
<accession>A0A2K8SKH2</accession>
<dbReference type="GO" id="GO:0019693">
    <property type="term" value="P:ribose phosphate metabolic process"/>
    <property type="evidence" value="ECO:0007669"/>
    <property type="project" value="TreeGrafter"/>
</dbReference>
<dbReference type="InterPro" id="IPR015797">
    <property type="entry name" value="NUDIX_hydrolase-like_dom_sf"/>
</dbReference>
<dbReference type="PANTHER" id="PTHR11839:SF1">
    <property type="entry name" value="ADP-SUGAR PYROPHOSPHATASE"/>
    <property type="match status" value="1"/>
</dbReference>
<evidence type="ECO:0000256" key="1">
    <source>
        <dbReference type="ARBA" id="ARBA00022801"/>
    </source>
</evidence>
<evidence type="ECO:0000313" key="4">
    <source>
        <dbReference type="Proteomes" id="UP000232003"/>
    </source>
</evidence>
<dbReference type="Pfam" id="PF00293">
    <property type="entry name" value="NUDIX"/>
    <property type="match status" value="1"/>
</dbReference>
<dbReference type="Gene3D" id="3.90.79.10">
    <property type="entry name" value="Nucleoside Triphosphate Pyrophosphohydrolase"/>
    <property type="match status" value="1"/>
</dbReference>
<dbReference type="GO" id="GO:0016787">
    <property type="term" value="F:hydrolase activity"/>
    <property type="evidence" value="ECO:0007669"/>
    <property type="project" value="UniProtKB-KW"/>
</dbReference>
<proteinExistence type="predicted"/>
<feature type="domain" description="Nudix hydrolase" evidence="2">
    <location>
        <begin position="43"/>
        <end position="182"/>
    </location>
</feature>
<dbReference type="Proteomes" id="UP000232003">
    <property type="component" value="Chromosome"/>
</dbReference>
<dbReference type="KEGG" id="nfl:COO91_01832"/>
<dbReference type="InterPro" id="IPR000086">
    <property type="entry name" value="NUDIX_hydrolase_dom"/>
</dbReference>
<keyword evidence="1 3" id="KW-0378">Hydrolase</keyword>
<organism evidence="3 4">
    <name type="scientific">Nostoc flagelliforme CCNUN1</name>
    <dbReference type="NCBI Taxonomy" id="2038116"/>
    <lineage>
        <taxon>Bacteria</taxon>
        <taxon>Bacillati</taxon>
        <taxon>Cyanobacteriota</taxon>
        <taxon>Cyanophyceae</taxon>
        <taxon>Nostocales</taxon>
        <taxon>Nostocaceae</taxon>
        <taxon>Nostoc</taxon>
    </lineage>
</organism>
<dbReference type="AlphaFoldDB" id="A0A2K8SKH2"/>
<protein>
    <submittedName>
        <fullName evidence="3">8-oxo-dGTP pyrophosphatase MutT and related house-cleaning NTP pyrophosphohydrolases, NUDIX family</fullName>
    </submittedName>
</protein>
<dbReference type="OrthoDB" id="9806150at2"/>